<evidence type="ECO:0000313" key="3">
    <source>
        <dbReference type="Proteomes" id="UP000494218"/>
    </source>
</evidence>
<comment type="similarity">
    <text evidence="1">Belongs to the darcynin family.</text>
</comment>
<dbReference type="AlphaFoldDB" id="A0A6P2JBS1"/>
<dbReference type="InterPro" id="IPR031409">
    <property type="entry name" value="Darcynin"/>
</dbReference>
<sequence>MTRHTVTLHDVFTLAKTHPEWHGFPVPDCLRLLRGCIAPILHTHGERISLRFHGTERYPARVADAGGRDAQTRCMCRVCAVVLSTPPANRDDCCNMRNNCCRT</sequence>
<gene>
    <name evidence="2" type="ORF">BLA23254_01767</name>
</gene>
<dbReference type="Proteomes" id="UP000494218">
    <property type="component" value="Unassembled WGS sequence"/>
</dbReference>
<proteinExistence type="inferred from homology"/>
<evidence type="ECO:0000313" key="2">
    <source>
        <dbReference type="EMBL" id="VWB39929.1"/>
    </source>
</evidence>
<dbReference type="RefSeq" id="WP_175030909.1">
    <property type="nucleotide sequence ID" value="NZ_CABVPW010000007.1"/>
</dbReference>
<name>A0A6P2JBS1_BURL3</name>
<organism evidence="2 3">
    <name type="scientific">Burkholderia lata (strain ATCC 17760 / DSM 23089 / LMG 22485 / NCIMB 9086 / R18194 / 383)</name>
    <dbReference type="NCBI Taxonomy" id="482957"/>
    <lineage>
        <taxon>Bacteria</taxon>
        <taxon>Pseudomonadati</taxon>
        <taxon>Pseudomonadota</taxon>
        <taxon>Betaproteobacteria</taxon>
        <taxon>Burkholderiales</taxon>
        <taxon>Burkholderiaceae</taxon>
        <taxon>Burkholderia</taxon>
        <taxon>Burkholderia cepacia complex</taxon>
    </lineage>
</organism>
<protein>
    <submittedName>
        <fullName evidence="2">Uncharacterized protein</fullName>
    </submittedName>
</protein>
<reference evidence="2 3" key="1">
    <citation type="submission" date="2019-09" db="EMBL/GenBank/DDBJ databases">
        <authorList>
            <person name="Depoorter E."/>
        </authorList>
    </citation>
    <scope>NUCLEOTIDE SEQUENCE [LARGE SCALE GENOMIC DNA]</scope>
    <source>
        <strain evidence="2">LMG 23254</strain>
    </source>
</reference>
<dbReference type="EMBL" id="CABVPW010000007">
    <property type="protein sequence ID" value="VWB39929.1"/>
    <property type="molecule type" value="Genomic_DNA"/>
</dbReference>
<evidence type="ECO:0000256" key="1">
    <source>
        <dbReference type="ARBA" id="ARBA00006869"/>
    </source>
</evidence>
<accession>A0A6P2JBS1</accession>
<dbReference type="Pfam" id="PF17074">
    <property type="entry name" value="Darcynin"/>
    <property type="match status" value="1"/>
</dbReference>